<dbReference type="RefSeq" id="XP_024405358.1">
    <property type="nucleotide sequence ID" value="XM_024549884.1"/>
</dbReference>
<dbReference type="PROSITE" id="PS00214">
    <property type="entry name" value="FABP"/>
    <property type="match status" value="1"/>
</dbReference>
<proteinExistence type="inferred from homology"/>
<dbReference type="GO" id="GO:0008289">
    <property type="term" value="F:lipid binding"/>
    <property type="evidence" value="ECO:0007669"/>
    <property type="project" value="InterPro"/>
</dbReference>
<evidence type="ECO:0000313" key="3">
    <source>
        <dbReference type="EMBL" id="PON24595.1"/>
    </source>
</evidence>
<sequence length="134" mass="14962">MSDVFSGNYKLSKSENYDEFLSAIGLGMIKRVLLQSISPVITINKDGDEWHMAAKTALKNSGFKFQMGQEFDGTNFVDAKVINIITEDGNKWTQVQTPVDGKQVVTTVCEFGEKQLTATMTVENVTAVRIYERL</sequence>
<dbReference type="InterPro" id="IPR031259">
    <property type="entry name" value="ILBP"/>
</dbReference>
<dbReference type="CDD" id="cd00742">
    <property type="entry name" value="FABP"/>
    <property type="match status" value="1"/>
</dbReference>
<dbReference type="PRINTS" id="PR00178">
    <property type="entry name" value="FATTYACIDBP"/>
</dbReference>
<dbReference type="GeneID" id="29981791"/>
<dbReference type="InterPro" id="IPR000463">
    <property type="entry name" value="Fatty_acid-bd"/>
</dbReference>
<dbReference type="InterPro" id="IPR012674">
    <property type="entry name" value="Calycin"/>
</dbReference>
<gene>
    <name evidence="3" type="ORF">TGAM01_v206525</name>
</gene>
<dbReference type="SUPFAM" id="SSF50814">
    <property type="entry name" value="Lipocalins"/>
    <property type="match status" value="1"/>
</dbReference>
<name>A0A2P4ZK06_9HYPO</name>
<reference evidence="3 4" key="1">
    <citation type="journal article" date="2016" name="Genome Announc.">
        <title>Draft Whole-Genome Sequence of Trichoderma gamsii T6085, a Promising Biocontrol Agent of Fusarium Head Blight on Wheat.</title>
        <authorList>
            <person name="Baroncelli R."/>
            <person name="Zapparata A."/>
            <person name="Piaggeschi G."/>
            <person name="Sarrocco S."/>
            <person name="Vannacci G."/>
        </authorList>
    </citation>
    <scope>NUCLEOTIDE SEQUENCE [LARGE SCALE GENOMIC DNA]</scope>
    <source>
        <strain evidence="3 4">T6085</strain>
    </source>
</reference>
<dbReference type="Gene3D" id="2.40.128.20">
    <property type="match status" value="1"/>
</dbReference>
<dbReference type="STRING" id="398673.A0A2P4ZK06"/>
<evidence type="ECO:0000256" key="1">
    <source>
        <dbReference type="ARBA" id="ARBA00008390"/>
    </source>
</evidence>
<accession>A0A2P4ZK06</accession>
<feature type="domain" description="Cytosolic fatty-acid binding proteins" evidence="2">
    <location>
        <begin position="7"/>
        <end position="24"/>
    </location>
</feature>
<evidence type="ECO:0000313" key="4">
    <source>
        <dbReference type="Proteomes" id="UP000054821"/>
    </source>
</evidence>
<comment type="caution">
    <text evidence="3">The sequence shown here is derived from an EMBL/GenBank/DDBJ whole genome shotgun (WGS) entry which is preliminary data.</text>
</comment>
<comment type="similarity">
    <text evidence="1">Belongs to the calycin superfamily. Fatty-acid binding protein (FABP) family.</text>
</comment>
<dbReference type="EMBL" id="JPDN02000022">
    <property type="protein sequence ID" value="PON24595.1"/>
    <property type="molecule type" value="Genomic_DNA"/>
</dbReference>
<evidence type="ECO:0000259" key="2">
    <source>
        <dbReference type="PROSITE" id="PS00214"/>
    </source>
</evidence>
<dbReference type="Proteomes" id="UP000054821">
    <property type="component" value="Unassembled WGS sequence"/>
</dbReference>
<dbReference type="AlphaFoldDB" id="A0A2P4ZK06"/>
<keyword evidence="4" id="KW-1185">Reference proteome</keyword>
<protein>
    <recommendedName>
        <fullName evidence="2">Cytosolic fatty-acid binding proteins domain-containing protein</fullName>
    </recommendedName>
</protein>
<organism evidence="3 4">
    <name type="scientific">Trichoderma gamsii</name>
    <dbReference type="NCBI Taxonomy" id="398673"/>
    <lineage>
        <taxon>Eukaryota</taxon>
        <taxon>Fungi</taxon>
        <taxon>Dikarya</taxon>
        <taxon>Ascomycota</taxon>
        <taxon>Pezizomycotina</taxon>
        <taxon>Sordariomycetes</taxon>
        <taxon>Hypocreomycetidae</taxon>
        <taxon>Hypocreales</taxon>
        <taxon>Hypocreaceae</taxon>
        <taxon>Trichoderma</taxon>
    </lineage>
</organism>
<dbReference type="PANTHER" id="PTHR11955">
    <property type="entry name" value="FATTY ACID BINDING PROTEIN"/>
    <property type="match status" value="1"/>
</dbReference>